<protein>
    <submittedName>
        <fullName evidence="2">Chemotaxis protein CheZ</fullName>
    </submittedName>
</protein>
<dbReference type="SUPFAM" id="SSF75708">
    <property type="entry name" value="Chemotaxis phosphatase CheZ"/>
    <property type="match status" value="1"/>
</dbReference>
<dbReference type="Pfam" id="PF04344">
    <property type="entry name" value="CheZ"/>
    <property type="match status" value="1"/>
</dbReference>
<dbReference type="Gene3D" id="1.10.287.500">
    <property type="entry name" value="Helix hairpin bin"/>
    <property type="match status" value="2"/>
</dbReference>
<dbReference type="InterPro" id="IPR007439">
    <property type="entry name" value="Chemotax_Pase_CheZ"/>
</dbReference>
<evidence type="ECO:0000313" key="3">
    <source>
        <dbReference type="Proteomes" id="UP000554286"/>
    </source>
</evidence>
<sequence>MDKAPDSGRRGQEKRTFSIERHMRRADGLGPAMGLGALTEVGELGTLVADIRALREEVRALREQMDARDREAPGPAPVEPQAEPTPEPAPEPAHHHGMAHDDEEAQLLRIEVARMVRSLATAKREIAEIKHPMAQADDDRMVRAASELDAIVAATERATNSIMDAAEAITGHCDAMLTEVGDTDLLSPRLHDMSNQAALIFEACNFQDITGQRITKVVKTLEFIEDRIRAIVEEWGRDAFLDLPLPQDDASADEESRLLNGPQLENQGLSQDDIDSLFG</sequence>
<evidence type="ECO:0000256" key="1">
    <source>
        <dbReference type="SAM" id="MobiDB-lite"/>
    </source>
</evidence>
<feature type="compositionally biased region" description="Basic and acidic residues" evidence="1">
    <location>
        <begin position="1"/>
        <end position="27"/>
    </location>
</feature>
<evidence type="ECO:0000313" key="2">
    <source>
        <dbReference type="EMBL" id="MBB4266645.1"/>
    </source>
</evidence>
<feature type="compositionally biased region" description="Pro residues" evidence="1">
    <location>
        <begin position="74"/>
        <end position="91"/>
    </location>
</feature>
<keyword evidence="3" id="KW-1185">Reference proteome</keyword>
<dbReference type="AlphaFoldDB" id="A0A7W6W9Z1"/>
<gene>
    <name evidence="2" type="ORF">GGD89_002277</name>
</gene>
<accession>A0A7W6W9Z1</accession>
<organism evidence="2 3">
    <name type="scientific">Roseospira visakhapatnamensis</name>
    <dbReference type="NCBI Taxonomy" id="390880"/>
    <lineage>
        <taxon>Bacteria</taxon>
        <taxon>Pseudomonadati</taxon>
        <taxon>Pseudomonadota</taxon>
        <taxon>Alphaproteobacteria</taxon>
        <taxon>Rhodospirillales</taxon>
        <taxon>Rhodospirillaceae</taxon>
        <taxon>Roseospira</taxon>
    </lineage>
</organism>
<feature type="region of interest" description="Disordered" evidence="1">
    <location>
        <begin position="65"/>
        <end position="99"/>
    </location>
</feature>
<feature type="region of interest" description="Disordered" evidence="1">
    <location>
        <begin position="1"/>
        <end position="32"/>
    </location>
</feature>
<dbReference type="RefSeq" id="WP_246423046.1">
    <property type="nucleotide sequence ID" value="NZ_JACIGK010000015.1"/>
</dbReference>
<proteinExistence type="predicted"/>
<reference evidence="2 3" key="1">
    <citation type="submission" date="2020-08" db="EMBL/GenBank/DDBJ databases">
        <title>Genome sequencing of Purple Non-Sulfur Bacteria from various extreme environments.</title>
        <authorList>
            <person name="Mayer M."/>
        </authorList>
    </citation>
    <scope>NUCLEOTIDE SEQUENCE [LARGE SCALE GENOMIC DNA]</scope>
    <source>
        <strain evidence="2 3">JA131</strain>
    </source>
</reference>
<comment type="caution">
    <text evidence="2">The sequence shown here is derived from an EMBL/GenBank/DDBJ whole genome shotgun (WGS) entry which is preliminary data.</text>
</comment>
<dbReference type="Proteomes" id="UP000554286">
    <property type="component" value="Unassembled WGS sequence"/>
</dbReference>
<dbReference type="GO" id="GO:0050920">
    <property type="term" value="P:regulation of chemotaxis"/>
    <property type="evidence" value="ECO:0007669"/>
    <property type="project" value="InterPro"/>
</dbReference>
<name>A0A7W6W9Z1_9PROT</name>
<dbReference type="EMBL" id="JACIGK010000015">
    <property type="protein sequence ID" value="MBB4266645.1"/>
    <property type="molecule type" value="Genomic_DNA"/>
</dbReference>
<dbReference type="GO" id="GO:0003824">
    <property type="term" value="F:catalytic activity"/>
    <property type="evidence" value="ECO:0007669"/>
    <property type="project" value="InterPro"/>
</dbReference>
<feature type="region of interest" description="Disordered" evidence="1">
    <location>
        <begin position="251"/>
        <end position="279"/>
    </location>
</feature>
<dbReference type="GO" id="GO:0009288">
    <property type="term" value="C:bacterial-type flagellum"/>
    <property type="evidence" value="ECO:0007669"/>
    <property type="project" value="InterPro"/>
</dbReference>